<keyword evidence="6" id="KW-0256">Endoplasmic reticulum</keyword>
<dbReference type="InterPro" id="IPR006895">
    <property type="entry name" value="Znf_Sec23_Sec24"/>
</dbReference>
<reference evidence="17 18" key="1">
    <citation type="submission" date="2024-08" db="EMBL/GenBank/DDBJ databases">
        <authorList>
            <person name="Cucini C."/>
            <person name="Frati F."/>
        </authorList>
    </citation>
    <scope>NUCLEOTIDE SEQUENCE [LARGE SCALE GENOMIC DNA]</scope>
</reference>
<evidence type="ECO:0000256" key="3">
    <source>
        <dbReference type="ARBA" id="ARBA00004397"/>
    </source>
</evidence>
<dbReference type="InterPro" id="IPR006896">
    <property type="entry name" value="Sec23/24_trunk_dom"/>
</dbReference>
<dbReference type="InterPro" id="IPR029006">
    <property type="entry name" value="ADF-H/Gelsolin-like_dom_sf"/>
</dbReference>
<dbReference type="Gene3D" id="3.40.50.410">
    <property type="entry name" value="von Willebrand factor, type A domain"/>
    <property type="match status" value="1"/>
</dbReference>
<evidence type="ECO:0000256" key="9">
    <source>
        <dbReference type="ARBA" id="ARBA00023034"/>
    </source>
</evidence>
<dbReference type="SUPFAM" id="SSF82919">
    <property type="entry name" value="Zn-finger domain of Sec23/24"/>
    <property type="match status" value="1"/>
</dbReference>
<evidence type="ECO:0000313" key="18">
    <source>
        <dbReference type="Proteomes" id="UP001642540"/>
    </source>
</evidence>
<comment type="similarity">
    <text evidence="4">Belongs to the SEC23/SEC24 family. SEC24 subfamily.</text>
</comment>
<feature type="domain" description="Sec23/Sec24 beta-sandwich" evidence="16">
    <location>
        <begin position="675"/>
        <end position="759"/>
    </location>
</feature>
<feature type="compositionally biased region" description="Low complexity" evidence="12">
    <location>
        <begin position="142"/>
        <end position="174"/>
    </location>
</feature>
<evidence type="ECO:0000256" key="1">
    <source>
        <dbReference type="ARBA" id="ARBA00004299"/>
    </source>
</evidence>
<evidence type="ECO:0000256" key="7">
    <source>
        <dbReference type="ARBA" id="ARBA00022892"/>
    </source>
</evidence>
<dbReference type="Pfam" id="PF08033">
    <property type="entry name" value="Sec23_BS"/>
    <property type="match status" value="1"/>
</dbReference>
<feature type="domain" description="Sec23/Sec24 helical" evidence="15">
    <location>
        <begin position="770"/>
        <end position="870"/>
    </location>
</feature>
<feature type="domain" description="Zinc finger Sec23/Sec24-type" evidence="13">
    <location>
        <begin position="358"/>
        <end position="394"/>
    </location>
</feature>
<sequence length="1035" mass="115225">MPAGNPLFNHHNHEALEQNTMMQPPIVPPQQQPGAGGGMFNSHPQQQPQQPPLPAAYQNHHQPQQPQPQPPVQGGGGVGTTNPFHHQQQHHQPHIPQHLTQPQPPPPATVQHPPPGGITSSANRYPPNPALLQQPQAPPQQPQQYAQQQQQPQSQQGPYLPPQNAAQQQQQPPQRYVISGQPVNPSNLYPTIPTQPLPSPGPTTNNYSQQYQTQPGVGGGGGLPQNSHGHNNQYPAPPQQNPHAYNNGGVGMGVNQVTAGMNNMSVTQQGFNKLWGIDHADLLKTRQVLPPEGVKSPEIRFPHDYMNHVNCSPDLFRCTLTKIPETKTLLQKARLPLGILIHPFKDLTQLPVIQCSQIVRCRSCRTYINPYVYFVDQRRWKCNLCFRVNDLPEEFQYDPVTKTYGDPSRRPEVRSGTIEFLAPADYMVRPPQAAVYLFVLDVTTLAVDTGYLKTLCDVLLEHLDTLPGDSRSQIGFITFDSAVHFYNMNSSLSQPQELVVCDIDDIFIPCPDNLLVNLDESKEVVKHLLTNLPGKYLSSQNEPRSALGAALLAAQKILGPIGGRITVFCASLPSVGPGSLPNRQGDVKTVKDLSTALNPSTDFYKKLALDCSTQYIAVDLFFLNSQYSDVASISCISKFSGGSIQYFPNYHMVENPVQAKLFEQAMVRYVTRKIGFEAVMRVRCSRGMSIHTFHGNLFVRSTDLLSLPNVNPDAGFGMQVSIDESLSDFQTVCFQAALLYTSSKGERRIRVHTLCLPVAGNVNDVIQSADQQAIIGLLAKMAVDRSLSSSLLDAREAFVNAVVDVLSAYATTQNSLPNLALVAPKCLQMLPAYTHSILRSMGFRADLRPRLDDRSQFMNQMKTLPLYQLIQTIYPDLYPLHTIASVPLASVPQSSRSTTPENGEEEEKYPQFPVLHLCSDRIEATGVYLLDQPDSILIYVCRNVSTQFCEDVLGVQGFVALHEMDDLPELETEWSNLIRNFINYLQSNKPYQVPIRIIREDSKERMWFVNSLVEDRGEGSVSYYEFLQQLKNMVK</sequence>
<evidence type="ECO:0000256" key="2">
    <source>
        <dbReference type="ARBA" id="ARBA00004394"/>
    </source>
</evidence>
<feature type="compositionally biased region" description="Polar residues" evidence="12">
    <location>
        <begin position="181"/>
        <end position="192"/>
    </location>
</feature>
<comment type="caution">
    <text evidence="17">The sequence shown here is derived from an EMBL/GenBank/DDBJ whole genome shotgun (WGS) entry which is preliminary data.</text>
</comment>
<evidence type="ECO:0000256" key="11">
    <source>
        <dbReference type="ARBA" id="ARBA00023329"/>
    </source>
</evidence>
<evidence type="ECO:0000256" key="6">
    <source>
        <dbReference type="ARBA" id="ARBA00022824"/>
    </source>
</evidence>
<gene>
    <name evidence="17" type="ORF">ODALV1_LOCUS28496</name>
</gene>
<evidence type="ECO:0000259" key="14">
    <source>
        <dbReference type="Pfam" id="PF04811"/>
    </source>
</evidence>
<organism evidence="17 18">
    <name type="scientific">Orchesella dallaii</name>
    <dbReference type="NCBI Taxonomy" id="48710"/>
    <lineage>
        <taxon>Eukaryota</taxon>
        <taxon>Metazoa</taxon>
        <taxon>Ecdysozoa</taxon>
        <taxon>Arthropoda</taxon>
        <taxon>Hexapoda</taxon>
        <taxon>Collembola</taxon>
        <taxon>Entomobryomorpha</taxon>
        <taxon>Entomobryoidea</taxon>
        <taxon>Orchesellidae</taxon>
        <taxon>Orchesellinae</taxon>
        <taxon>Orchesella</taxon>
    </lineage>
</organism>
<dbReference type="InterPro" id="IPR050550">
    <property type="entry name" value="SEC23_SEC24_subfamily"/>
</dbReference>
<keyword evidence="7" id="KW-0931">ER-Golgi transport</keyword>
<dbReference type="PANTHER" id="PTHR13803">
    <property type="entry name" value="SEC24-RELATED PROTEIN"/>
    <property type="match status" value="1"/>
</dbReference>
<dbReference type="InterPro" id="IPR036180">
    <property type="entry name" value="Gelsolin-like_dom_sf"/>
</dbReference>
<evidence type="ECO:0000259" key="13">
    <source>
        <dbReference type="Pfam" id="PF04810"/>
    </source>
</evidence>
<keyword evidence="11" id="KW-0968">Cytoplasmic vesicle</keyword>
<dbReference type="Gene3D" id="3.40.20.10">
    <property type="entry name" value="Severin"/>
    <property type="match status" value="1"/>
</dbReference>
<evidence type="ECO:0008006" key="19">
    <source>
        <dbReference type="Google" id="ProtNLM"/>
    </source>
</evidence>
<feature type="compositionally biased region" description="Pro residues" evidence="12">
    <location>
        <begin position="102"/>
        <end position="116"/>
    </location>
</feature>
<dbReference type="PANTHER" id="PTHR13803:SF39">
    <property type="entry name" value="SECRETORY 24AB, ISOFORM A"/>
    <property type="match status" value="1"/>
</dbReference>
<dbReference type="SUPFAM" id="SSF82754">
    <property type="entry name" value="C-terminal, gelsolin-like domain of Sec23/24"/>
    <property type="match status" value="1"/>
</dbReference>
<evidence type="ECO:0000256" key="12">
    <source>
        <dbReference type="SAM" id="MobiDB-lite"/>
    </source>
</evidence>
<dbReference type="InterPro" id="IPR036465">
    <property type="entry name" value="vWFA_dom_sf"/>
</dbReference>
<name>A0ABP1S0U0_9HEXA</name>
<keyword evidence="10" id="KW-0472">Membrane</keyword>
<dbReference type="Gene3D" id="1.20.120.730">
    <property type="entry name" value="Sec23/Sec24 helical domain"/>
    <property type="match status" value="1"/>
</dbReference>
<dbReference type="InterPro" id="IPR006900">
    <property type="entry name" value="Sec23/24_helical_dom"/>
</dbReference>
<dbReference type="EMBL" id="CAXLJM020000141">
    <property type="protein sequence ID" value="CAL8140935.1"/>
    <property type="molecule type" value="Genomic_DNA"/>
</dbReference>
<evidence type="ECO:0000259" key="16">
    <source>
        <dbReference type="Pfam" id="PF08033"/>
    </source>
</evidence>
<evidence type="ECO:0000313" key="17">
    <source>
        <dbReference type="EMBL" id="CAL8140935.1"/>
    </source>
</evidence>
<dbReference type="SUPFAM" id="SSF81811">
    <property type="entry name" value="Helical domain of Sec23/24"/>
    <property type="match status" value="1"/>
</dbReference>
<keyword evidence="18" id="KW-1185">Reference proteome</keyword>
<evidence type="ECO:0000256" key="4">
    <source>
        <dbReference type="ARBA" id="ARBA00008334"/>
    </source>
</evidence>
<comment type="subcellular location">
    <subcellularLocation>
        <location evidence="1">Cytoplasmic vesicle</location>
        <location evidence="1">COPII-coated vesicle membrane</location>
        <topology evidence="1">Peripheral membrane protein</topology>
        <orientation evidence="1">Cytoplasmic side</orientation>
    </subcellularLocation>
    <subcellularLocation>
        <location evidence="3">Endoplasmic reticulum membrane</location>
        <topology evidence="3">Peripheral membrane protein</topology>
        <orientation evidence="3">Cytoplasmic side</orientation>
    </subcellularLocation>
    <subcellularLocation>
        <location evidence="2">Golgi apparatus membrane</location>
    </subcellularLocation>
</comment>
<dbReference type="Gene3D" id="2.60.40.1670">
    <property type="entry name" value="beta-sandwich domain of Sec23/24"/>
    <property type="match status" value="1"/>
</dbReference>
<feature type="region of interest" description="Disordered" evidence="12">
    <location>
        <begin position="22"/>
        <end position="248"/>
    </location>
</feature>
<evidence type="ECO:0000259" key="15">
    <source>
        <dbReference type="Pfam" id="PF04815"/>
    </source>
</evidence>
<dbReference type="InterPro" id="IPR012990">
    <property type="entry name" value="Beta-sandwich_Sec23_24"/>
</dbReference>
<accession>A0ABP1S0U0</accession>
<dbReference type="Pfam" id="PF04811">
    <property type="entry name" value="Sec23_trunk"/>
    <property type="match status" value="1"/>
</dbReference>
<evidence type="ECO:0000256" key="5">
    <source>
        <dbReference type="ARBA" id="ARBA00022448"/>
    </source>
</evidence>
<keyword evidence="8" id="KW-0653">Protein transport</keyword>
<keyword evidence="5" id="KW-0813">Transport</keyword>
<proteinExistence type="inferred from homology"/>
<dbReference type="Pfam" id="PF04815">
    <property type="entry name" value="Sec23_helical"/>
    <property type="match status" value="1"/>
</dbReference>
<dbReference type="Gene3D" id="2.30.30.380">
    <property type="entry name" value="Zn-finger domain of Sec23/24"/>
    <property type="match status" value="1"/>
</dbReference>
<dbReference type="SUPFAM" id="SSF81995">
    <property type="entry name" value="beta-sandwich domain of Sec23/24"/>
    <property type="match status" value="1"/>
</dbReference>
<dbReference type="Proteomes" id="UP001642540">
    <property type="component" value="Unassembled WGS sequence"/>
</dbReference>
<evidence type="ECO:0000256" key="8">
    <source>
        <dbReference type="ARBA" id="ARBA00022927"/>
    </source>
</evidence>
<keyword evidence="9" id="KW-0333">Golgi apparatus</keyword>
<protein>
    <recommendedName>
        <fullName evidence="19">Protein transport protein Sec24A</fullName>
    </recommendedName>
</protein>
<evidence type="ECO:0000256" key="10">
    <source>
        <dbReference type="ARBA" id="ARBA00023136"/>
    </source>
</evidence>
<feature type="compositionally biased region" description="Low complexity" evidence="12">
    <location>
        <begin position="203"/>
        <end position="214"/>
    </location>
</feature>
<dbReference type="InterPro" id="IPR036175">
    <property type="entry name" value="Sec23/24_helical_dom_sf"/>
</dbReference>
<dbReference type="Pfam" id="PF04810">
    <property type="entry name" value="zf-Sec23_Sec24"/>
    <property type="match status" value="1"/>
</dbReference>
<dbReference type="SUPFAM" id="SSF53300">
    <property type="entry name" value="vWA-like"/>
    <property type="match status" value="1"/>
</dbReference>
<dbReference type="InterPro" id="IPR036174">
    <property type="entry name" value="Znf_Sec23_Sec24_sf"/>
</dbReference>
<feature type="domain" description="Sec23/Sec24 trunk" evidence="14">
    <location>
        <begin position="431"/>
        <end position="670"/>
    </location>
</feature>